<dbReference type="Pfam" id="PF04264">
    <property type="entry name" value="YceI"/>
    <property type="match status" value="1"/>
</dbReference>
<evidence type="ECO:0000313" key="3">
    <source>
        <dbReference type="EMBL" id="MDI9237589.1"/>
    </source>
</evidence>
<gene>
    <name evidence="3" type="ORF">QLQ15_01530</name>
</gene>
<keyword evidence="4" id="KW-1185">Reference proteome</keyword>
<feature type="signal peptide" evidence="1">
    <location>
        <begin position="1"/>
        <end position="20"/>
    </location>
</feature>
<feature type="domain" description="Lipid/polyisoprenoid-binding YceI-like" evidence="2">
    <location>
        <begin position="24"/>
        <end position="188"/>
    </location>
</feature>
<dbReference type="InterPro" id="IPR036761">
    <property type="entry name" value="TTHA0802/YceI-like_sf"/>
</dbReference>
<feature type="chain" id="PRO_5046902446" evidence="1">
    <location>
        <begin position="21"/>
        <end position="193"/>
    </location>
</feature>
<accession>A0ABT6XC35</accession>
<evidence type="ECO:0000259" key="2">
    <source>
        <dbReference type="SMART" id="SM00867"/>
    </source>
</evidence>
<comment type="caution">
    <text evidence="3">The sequence shown here is derived from an EMBL/GenBank/DDBJ whole genome shotgun (WGS) entry which is preliminary data.</text>
</comment>
<keyword evidence="1" id="KW-0732">Signal</keyword>
<dbReference type="EMBL" id="JASGBI010000001">
    <property type="protein sequence ID" value="MDI9237589.1"/>
    <property type="molecule type" value="Genomic_DNA"/>
</dbReference>
<dbReference type="RefSeq" id="WP_283211101.1">
    <property type="nucleotide sequence ID" value="NZ_JASGBI010000001.1"/>
</dbReference>
<reference evidence="3 4" key="1">
    <citation type="submission" date="2023-05" db="EMBL/GenBank/DDBJ databases">
        <title>Lysobacter sp. strain LF1 Genome sequencing and assembly.</title>
        <authorList>
            <person name="Jung Y."/>
        </authorList>
    </citation>
    <scope>NUCLEOTIDE SEQUENCE [LARGE SCALE GENOMIC DNA]</scope>
    <source>
        <strain evidence="3 4">LF1</strain>
    </source>
</reference>
<dbReference type="SUPFAM" id="SSF101874">
    <property type="entry name" value="YceI-like"/>
    <property type="match status" value="1"/>
</dbReference>
<proteinExistence type="predicted"/>
<dbReference type="Gene3D" id="2.40.128.110">
    <property type="entry name" value="Lipid/polyisoprenoid-binding, YceI-like"/>
    <property type="match status" value="1"/>
</dbReference>
<dbReference type="Proteomes" id="UP001321580">
    <property type="component" value="Unassembled WGS sequence"/>
</dbReference>
<dbReference type="InterPro" id="IPR007372">
    <property type="entry name" value="Lipid/polyisoprenoid-bd_YceI"/>
</dbReference>
<name>A0ABT6XC35_9GAMM</name>
<organism evidence="3 4">
    <name type="scientific">Lysobacter stagni</name>
    <dbReference type="NCBI Taxonomy" id="3045172"/>
    <lineage>
        <taxon>Bacteria</taxon>
        <taxon>Pseudomonadati</taxon>
        <taxon>Pseudomonadota</taxon>
        <taxon>Gammaproteobacteria</taxon>
        <taxon>Lysobacterales</taxon>
        <taxon>Lysobacteraceae</taxon>
        <taxon>Lysobacter</taxon>
    </lineage>
</organism>
<sequence length="193" mass="20741">MFKRLALVAALAVASSATFAAPVTYKIDPNHTSVVASWSHFGFSNPIANFGGAEGTITYDPSNVGTSKVEVTLPLSGLDSHVQKFDEHLRSADFFDAEKYPNITFKSTKVEAAGDKKLRVFGDLTIKGVTRQVVLDTTINKIGEQPMAKRAAAGFDATTTIKRSDFGVDKFAPNVSDNVTLRITTEAVVPKAE</sequence>
<dbReference type="PANTHER" id="PTHR34406:SF1">
    <property type="entry name" value="PROTEIN YCEI"/>
    <property type="match status" value="1"/>
</dbReference>
<protein>
    <submittedName>
        <fullName evidence="3">YceI family protein</fullName>
    </submittedName>
</protein>
<evidence type="ECO:0000313" key="4">
    <source>
        <dbReference type="Proteomes" id="UP001321580"/>
    </source>
</evidence>
<dbReference type="PANTHER" id="PTHR34406">
    <property type="entry name" value="PROTEIN YCEI"/>
    <property type="match status" value="1"/>
</dbReference>
<evidence type="ECO:0000256" key="1">
    <source>
        <dbReference type="SAM" id="SignalP"/>
    </source>
</evidence>
<dbReference type="SMART" id="SM00867">
    <property type="entry name" value="YceI"/>
    <property type="match status" value="1"/>
</dbReference>